<name>Q5AVR8_EMENI</name>
<organism evidence="2 3">
    <name type="scientific">Emericella nidulans (strain FGSC A4 / ATCC 38163 / CBS 112.46 / NRRL 194 / M139)</name>
    <name type="common">Aspergillus nidulans</name>
    <dbReference type="NCBI Taxonomy" id="227321"/>
    <lineage>
        <taxon>Eukaryota</taxon>
        <taxon>Fungi</taxon>
        <taxon>Dikarya</taxon>
        <taxon>Ascomycota</taxon>
        <taxon>Pezizomycotina</taxon>
        <taxon>Eurotiomycetes</taxon>
        <taxon>Eurotiomycetidae</taxon>
        <taxon>Eurotiales</taxon>
        <taxon>Aspergillaceae</taxon>
        <taxon>Aspergillus</taxon>
        <taxon>Aspergillus subgen. Nidulantes</taxon>
    </lineage>
</organism>
<dbReference type="GeneID" id="2869519"/>
<dbReference type="InParanoid" id="Q5AVR8"/>
<dbReference type="RefSeq" id="XP_680881.1">
    <property type="nucleotide sequence ID" value="XM_675789.1"/>
</dbReference>
<keyword evidence="3" id="KW-1185">Reference proteome</keyword>
<evidence type="ECO:0000256" key="1">
    <source>
        <dbReference type="SAM" id="MobiDB-lite"/>
    </source>
</evidence>
<dbReference type="HOGENOM" id="CLU_1938132_0_0_1"/>
<feature type="compositionally biased region" description="Polar residues" evidence="1">
    <location>
        <begin position="12"/>
        <end position="22"/>
    </location>
</feature>
<dbReference type="EMBL" id="BN001304">
    <property type="protein sequence ID" value="CBF79743.1"/>
    <property type="molecule type" value="Genomic_DNA"/>
</dbReference>
<dbReference type="AlphaFoldDB" id="Q5AVR8"/>
<evidence type="ECO:0000313" key="2">
    <source>
        <dbReference type="EMBL" id="CBF79743.1"/>
    </source>
</evidence>
<protein>
    <submittedName>
        <fullName evidence="2">Uncharacterized protein</fullName>
    </submittedName>
</protein>
<reference evidence="3" key="2">
    <citation type="journal article" date="2009" name="Fungal Genet. Biol.">
        <title>The 2008 update of the Aspergillus nidulans genome annotation: a community effort.</title>
        <authorList>
            <person name="Wortman J.R."/>
            <person name="Gilsenan J.M."/>
            <person name="Joardar V."/>
            <person name="Deegan J."/>
            <person name="Clutterbuck J."/>
            <person name="Andersen M.R."/>
            <person name="Archer D."/>
            <person name="Bencina M."/>
            <person name="Braus G."/>
            <person name="Coutinho P."/>
            <person name="von Dohren H."/>
            <person name="Doonan J."/>
            <person name="Driessen A.J."/>
            <person name="Durek P."/>
            <person name="Espeso E."/>
            <person name="Fekete E."/>
            <person name="Flipphi M."/>
            <person name="Estrada C.G."/>
            <person name="Geysens S."/>
            <person name="Goldman G."/>
            <person name="de Groot P.W."/>
            <person name="Hansen K."/>
            <person name="Harris S.D."/>
            <person name="Heinekamp T."/>
            <person name="Helmstaedt K."/>
            <person name="Henrissat B."/>
            <person name="Hofmann G."/>
            <person name="Homan T."/>
            <person name="Horio T."/>
            <person name="Horiuchi H."/>
            <person name="James S."/>
            <person name="Jones M."/>
            <person name="Karaffa L."/>
            <person name="Karanyi Z."/>
            <person name="Kato M."/>
            <person name="Keller N."/>
            <person name="Kelly D.E."/>
            <person name="Kiel J.A."/>
            <person name="Kim J.M."/>
            <person name="van der Klei I.J."/>
            <person name="Klis F.M."/>
            <person name="Kovalchuk A."/>
            <person name="Krasevec N."/>
            <person name="Kubicek C.P."/>
            <person name="Liu B."/>
            <person name="Maccabe A."/>
            <person name="Meyer V."/>
            <person name="Mirabito P."/>
            <person name="Miskei M."/>
            <person name="Mos M."/>
            <person name="Mullins J."/>
            <person name="Nelson D.R."/>
            <person name="Nielsen J."/>
            <person name="Oakley B.R."/>
            <person name="Osmani S.A."/>
            <person name="Pakula T."/>
            <person name="Paszewski A."/>
            <person name="Paulsen I."/>
            <person name="Pilsyk S."/>
            <person name="Pocsi I."/>
            <person name="Punt P.J."/>
            <person name="Ram A.F."/>
            <person name="Ren Q."/>
            <person name="Robellet X."/>
            <person name="Robson G."/>
            <person name="Seiboth B."/>
            <person name="van Solingen P."/>
            <person name="Specht T."/>
            <person name="Sun J."/>
            <person name="Taheri-Talesh N."/>
            <person name="Takeshita N."/>
            <person name="Ussery D."/>
            <person name="vanKuyk P.A."/>
            <person name="Visser H."/>
            <person name="van de Vondervoort P.J."/>
            <person name="de Vries R.P."/>
            <person name="Walton J."/>
            <person name="Xiang X."/>
            <person name="Xiong Y."/>
            <person name="Zeng A.P."/>
            <person name="Brandt B.W."/>
            <person name="Cornell M.J."/>
            <person name="van den Hondel C.A."/>
            <person name="Visser J."/>
            <person name="Oliver S.G."/>
            <person name="Turner G."/>
        </authorList>
    </citation>
    <scope>GENOME REANNOTATION</scope>
    <source>
        <strain evidence="3">FGSC A4 / ATCC 38163 / CBS 112.46 / NRRL 194 / M139</strain>
    </source>
</reference>
<sequence length="130" mass="14309">MAGLKPKASERNIPSTPIPTKTSQEKARKGIIEDIKTWRLSLELGQVSLSLRRPASRDHTADMPKLDPQSHPLLSFEIQSMTVSVESSAGTTRTSSETPDDSALALIAREGEPVSININLVCRFARRTRE</sequence>
<evidence type="ECO:0000313" key="3">
    <source>
        <dbReference type="Proteomes" id="UP000000560"/>
    </source>
</evidence>
<accession>Q5AVR8</accession>
<dbReference type="KEGG" id="ani:ANIA_07612"/>
<reference evidence="3" key="1">
    <citation type="journal article" date="2005" name="Nature">
        <title>Sequencing of Aspergillus nidulans and comparative analysis with A. fumigatus and A. oryzae.</title>
        <authorList>
            <person name="Galagan J.E."/>
            <person name="Calvo S.E."/>
            <person name="Cuomo C."/>
            <person name="Ma L.J."/>
            <person name="Wortman J.R."/>
            <person name="Batzoglou S."/>
            <person name="Lee S.I."/>
            <person name="Basturkmen M."/>
            <person name="Spevak C.C."/>
            <person name="Clutterbuck J."/>
            <person name="Kapitonov V."/>
            <person name="Jurka J."/>
            <person name="Scazzocchio C."/>
            <person name="Farman M."/>
            <person name="Butler J."/>
            <person name="Purcell S."/>
            <person name="Harris S."/>
            <person name="Braus G.H."/>
            <person name="Draht O."/>
            <person name="Busch S."/>
            <person name="D'Enfert C."/>
            <person name="Bouchier C."/>
            <person name="Goldman G.H."/>
            <person name="Bell-Pedersen D."/>
            <person name="Griffiths-Jones S."/>
            <person name="Doonan J.H."/>
            <person name="Yu J."/>
            <person name="Vienken K."/>
            <person name="Pain A."/>
            <person name="Freitag M."/>
            <person name="Selker E.U."/>
            <person name="Archer D.B."/>
            <person name="Penalva M.A."/>
            <person name="Oakley B.R."/>
            <person name="Momany M."/>
            <person name="Tanaka T."/>
            <person name="Kumagai T."/>
            <person name="Asai K."/>
            <person name="Machida M."/>
            <person name="Nierman W.C."/>
            <person name="Denning D.W."/>
            <person name="Caddick M."/>
            <person name="Hynes M."/>
            <person name="Paoletti M."/>
            <person name="Fischer R."/>
            <person name="Miller B."/>
            <person name="Dyer P."/>
            <person name="Sachs M.S."/>
            <person name="Osmani S.A."/>
            <person name="Birren B.W."/>
        </authorList>
    </citation>
    <scope>NUCLEOTIDE SEQUENCE [LARGE SCALE GENOMIC DNA]</scope>
    <source>
        <strain evidence="3">FGSC A4 / ATCC 38163 / CBS 112.46 / NRRL 194 / M139</strain>
    </source>
</reference>
<dbReference type="Proteomes" id="UP000000560">
    <property type="component" value="Chromosome IV"/>
</dbReference>
<gene>
    <name evidence="2" type="ORF">ANIA_07612</name>
</gene>
<proteinExistence type="predicted"/>
<accession>C8VBV8</accession>
<feature type="region of interest" description="Disordered" evidence="1">
    <location>
        <begin position="1"/>
        <end position="27"/>
    </location>
</feature>